<evidence type="ECO:0000313" key="4">
    <source>
        <dbReference type="Proteomes" id="UP001550850"/>
    </source>
</evidence>
<keyword evidence="2 3" id="KW-0560">Oxidoreductase</keyword>
<dbReference type="InterPro" id="IPR036291">
    <property type="entry name" value="NAD(P)-bd_dom_sf"/>
</dbReference>
<evidence type="ECO:0000313" key="3">
    <source>
        <dbReference type="EMBL" id="MEU3555525.1"/>
    </source>
</evidence>
<evidence type="ECO:0000256" key="2">
    <source>
        <dbReference type="ARBA" id="ARBA00023002"/>
    </source>
</evidence>
<dbReference type="PANTHER" id="PTHR43669:SF6">
    <property type="entry name" value="DECAPRENYLPHOSPHORYL-2-KETO-BETA-D-ERYTHRO-PENTOSE REDUCTASE"/>
    <property type="match status" value="1"/>
</dbReference>
<dbReference type="Pfam" id="PF00106">
    <property type="entry name" value="adh_short"/>
    <property type="match status" value="1"/>
</dbReference>
<dbReference type="SUPFAM" id="SSF51735">
    <property type="entry name" value="NAD(P)-binding Rossmann-fold domains"/>
    <property type="match status" value="1"/>
</dbReference>
<dbReference type="PANTHER" id="PTHR43669">
    <property type="entry name" value="5-KETO-D-GLUCONATE 5-REDUCTASE"/>
    <property type="match status" value="1"/>
</dbReference>
<dbReference type="PRINTS" id="PR00081">
    <property type="entry name" value="GDHRDH"/>
</dbReference>
<dbReference type="InterPro" id="IPR002347">
    <property type="entry name" value="SDR_fam"/>
</dbReference>
<comment type="caution">
    <text evidence="3">The sequence shown here is derived from an EMBL/GenBank/DDBJ whole genome shotgun (WGS) entry which is preliminary data.</text>
</comment>
<keyword evidence="4" id="KW-1185">Reference proteome</keyword>
<dbReference type="EC" id="1.1.1.333" evidence="3"/>
<dbReference type="InterPro" id="IPR020904">
    <property type="entry name" value="Sc_DH/Rdtase_CS"/>
</dbReference>
<name>A0ABV2YIG4_9ACTN</name>
<protein>
    <submittedName>
        <fullName evidence="3">Decaprenylphospho-beta-D-erythro-pentofuranosid-2-ulose 2-reductase</fullName>
        <ecNumber evidence="3">1.1.1.333</ecNumber>
    </submittedName>
</protein>
<organism evidence="3 4">
    <name type="scientific">Streptomyces fragilis</name>
    <dbReference type="NCBI Taxonomy" id="67301"/>
    <lineage>
        <taxon>Bacteria</taxon>
        <taxon>Bacillati</taxon>
        <taxon>Actinomycetota</taxon>
        <taxon>Actinomycetes</taxon>
        <taxon>Kitasatosporales</taxon>
        <taxon>Streptomycetaceae</taxon>
        <taxon>Streptomyces</taxon>
    </lineage>
</organism>
<proteinExistence type="inferred from homology"/>
<dbReference type="GO" id="GO:0016491">
    <property type="term" value="F:oxidoreductase activity"/>
    <property type="evidence" value="ECO:0007669"/>
    <property type="project" value="UniProtKB-KW"/>
</dbReference>
<dbReference type="PROSITE" id="PS00061">
    <property type="entry name" value="ADH_SHORT"/>
    <property type="match status" value="1"/>
</dbReference>
<dbReference type="Proteomes" id="UP001550850">
    <property type="component" value="Unassembled WGS sequence"/>
</dbReference>
<accession>A0ABV2YIG4</accession>
<evidence type="ECO:0000256" key="1">
    <source>
        <dbReference type="ARBA" id="ARBA00006484"/>
    </source>
</evidence>
<comment type="similarity">
    <text evidence="1">Belongs to the short-chain dehydrogenases/reductases (SDR) family.</text>
</comment>
<gene>
    <name evidence="3" type="ORF">AB0E65_15100</name>
</gene>
<sequence>MKDAFGAPQSMLVLGGASEIGLAVARRMLARRCRTVWLAGRPSPALEAAAASLRALRPGAEVRTVEFDALATGTHEETLGKVFAEGDVDLVLMAFGVLGDQARDEREPAGAVRVAQTNYTGAVSAGLVAAAALRGQGHGSLVVLSSVAAERARRSNFIYGSSKAGLDAFAQGLGDSLDGTGVHVMVVRPGFVRTRMTAGLREAPLATTPGAVAAAVEWGLRRRAATVWVPGTLRPAMAVLRRLPRPLFRRLPL</sequence>
<dbReference type="EMBL" id="JBEZUR010000020">
    <property type="protein sequence ID" value="MEU3555525.1"/>
    <property type="molecule type" value="Genomic_DNA"/>
</dbReference>
<dbReference type="NCBIfam" id="NF005912">
    <property type="entry name" value="PRK07904.1"/>
    <property type="match status" value="1"/>
</dbReference>
<reference evidence="3 4" key="1">
    <citation type="submission" date="2024-06" db="EMBL/GenBank/DDBJ databases">
        <title>The Natural Products Discovery Center: Release of the First 8490 Sequenced Strains for Exploring Actinobacteria Biosynthetic Diversity.</title>
        <authorList>
            <person name="Kalkreuter E."/>
            <person name="Kautsar S.A."/>
            <person name="Yang D."/>
            <person name="Bader C.D."/>
            <person name="Teijaro C.N."/>
            <person name="Fluegel L."/>
            <person name="Davis C.M."/>
            <person name="Simpson J.R."/>
            <person name="Lauterbach L."/>
            <person name="Steele A.D."/>
            <person name="Gui C."/>
            <person name="Meng S."/>
            <person name="Li G."/>
            <person name="Viehrig K."/>
            <person name="Ye F."/>
            <person name="Su P."/>
            <person name="Kiefer A.F."/>
            <person name="Nichols A."/>
            <person name="Cepeda A.J."/>
            <person name="Yan W."/>
            <person name="Fan B."/>
            <person name="Jiang Y."/>
            <person name="Adhikari A."/>
            <person name="Zheng C.-J."/>
            <person name="Schuster L."/>
            <person name="Cowan T.M."/>
            <person name="Smanski M.J."/>
            <person name="Chevrette M.G."/>
            <person name="De Carvalho L.P.S."/>
            <person name="Shen B."/>
        </authorList>
    </citation>
    <scope>NUCLEOTIDE SEQUENCE [LARGE SCALE GENOMIC DNA]</scope>
    <source>
        <strain evidence="3 4">NPDC038104</strain>
    </source>
</reference>
<dbReference type="RefSeq" id="WP_108954712.1">
    <property type="nucleotide sequence ID" value="NZ_BEVZ01000004.1"/>
</dbReference>
<dbReference type="Gene3D" id="3.40.50.720">
    <property type="entry name" value="NAD(P)-binding Rossmann-like Domain"/>
    <property type="match status" value="1"/>
</dbReference>